<reference evidence="2" key="1">
    <citation type="journal article" date="2019" name="Int. J. Syst. Evol. Microbiol.">
        <title>The Global Catalogue of Microorganisms (GCM) 10K type strain sequencing project: providing services to taxonomists for standard genome sequencing and annotation.</title>
        <authorList>
            <consortium name="The Broad Institute Genomics Platform"/>
            <consortium name="The Broad Institute Genome Sequencing Center for Infectious Disease"/>
            <person name="Wu L."/>
            <person name="Ma J."/>
        </authorList>
    </citation>
    <scope>NUCLEOTIDE SEQUENCE [LARGE SCALE GENOMIC DNA]</scope>
    <source>
        <strain evidence="2">CGMCC 4.7020</strain>
    </source>
</reference>
<dbReference type="SUPFAM" id="SSF54060">
    <property type="entry name" value="His-Me finger endonucleases"/>
    <property type="match status" value="1"/>
</dbReference>
<dbReference type="InterPro" id="IPR004211">
    <property type="entry name" value="Endonuclease_7"/>
</dbReference>
<sequence>MTTPSDQAAIAALKERDYTCSICREVKAGTEFRWSLYKRDSYCKVCRRARDRDRYKNSNGAGKDRVFDQSLRRLYGITLVQYNEMLADQEHLCALCGEKPETDRRMHVDHDHATGKIRALLCHHCNLLLGNAKDSIERLRQAVAYLEFHHGAQEAEGAA</sequence>
<protein>
    <submittedName>
        <fullName evidence="1">Endonuclease VII domain-containing protein</fullName>
    </submittedName>
</protein>
<name>A0ABW3XKM7_9ACTN</name>
<keyword evidence="2" id="KW-1185">Reference proteome</keyword>
<dbReference type="EMBL" id="JBHTMM010000043">
    <property type="protein sequence ID" value="MFD1309900.1"/>
    <property type="molecule type" value="Genomic_DNA"/>
</dbReference>
<dbReference type="Pfam" id="PF02945">
    <property type="entry name" value="Endonuclease_7"/>
    <property type="match status" value="1"/>
</dbReference>
<organism evidence="1 2">
    <name type="scientific">Streptomyces kaempferi</name>
    <dbReference type="NCBI Taxonomy" id="333725"/>
    <lineage>
        <taxon>Bacteria</taxon>
        <taxon>Bacillati</taxon>
        <taxon>Actinomycetota</taxon>
        <taxon>Actinomycetes</taxon>
        <taxon>Kitasatosporales</taxon>
        <taxon>Streptomycetaceae</taxon>
        <taxon>Streptomyces</taxon>
    </lineage>
</organism>
<keyword evidence="1" id="KW-0540">Nuclease</keyword>
<dbReference type="RefSeq" id="WP_381329389.1">
    <property type="nucleotide sequence ID" value="NZ_JBHTMM010000043.1"/>
</dbReference>
<keyword evidence="1" id="KW-0255">Endonuclease</keyword>
<accession>A0ABW3XKM7</accession>
<dbReference type="Proteomes" id="UP001597058">
    <property type="component" value="Unassembled WGS sequence"/>
</dbReference>
<evidence type="ECO:0000313" key="2">
    <source>
        <dbReference type="Proteomes" id="UP001597058"/>
    </source>
</evidence>
<dbReference type="Gene3D" id="3.40.1800.10">
    <property type="entry name" value="His-Me finger endonucleases"/>
    <property type="match status" value="1"/>
</dbReference>
<evidence type="ECO:0000313" key="1">
    <source>
        <dbReference type="EMBL" id="MFD1309900.1"/>
    </source>
</evidence>
<comment type="caution">
    <text evidence="1">The sequence shown here is derived from an EMBL/GenBank/DDBJ whole genome shotgun (WGS) entry which is preliminary data.</text>
</comment>
<proteinExistence type="predicted"/>
<dbReference type="InterPro" id="IPR038563">
    <property type="entry name" value="Endonuclease_7_sf"/>
</dbReference>
<dbReference type="InterPro" id="IPR044925">
    <property type="entry name" value="His-Me_finger_sf"/>
</dbReference>
<gene>
    <name evidence="1" type="ORF">ACFQ5X_29065</name>
</gene>
<keyword evidence="1" id="KW-0378">Hydrolase</keyword>
<dbReference type="GO" id="GO:0004519">
    <property type="term" value="F:endonuclease activity"/>
    <property type="evidence" value="ECO:0007669"/>
    <property type="project" value="UniProtKB-KW"/>
</dbReference>